<keyword evidence="4" id="KW-1185">Reference proteome</keyword>
<dbReference type="Proteomes" id="UP001597521">
    <property type="component" value="Unassembled WGS sequence"/>
</dbReference>
<proteinExistence type="inferred from homology"/>
<name>A0ABW5QPB7_9HYPH</name>
<evidence type="ECO:0000259" key="2">
    <source>
        <dbReference type="Pfam" id="PF08327"/>
    </source>
</evidence>
<dbReference type="InterPro" id="IPR013538">
    <property type="entry name" value="ASHA1/2-like_C"/>
</dbReference>
<dbReference type="Gene3D" id="3.30.530.20">
    <property type="match status" value="1"/>
</dbReference>
<evidence type="ECO:0000313" key="3">
    <source>
        <dbReference type="EMBL" id="MFD2649279.1"/>
    </source>
</evidence>
<comment type="similarity">
    <text evidence="1">Belongs to the AHA1 family.</text>
</comment>
<sequence>MTYPTEDTERDLVLTRVINAPRDKVYRCWTEPDLLKQWFAPNPWSTPSVEADVRPGGASRITMADESGTEYPNPGQYLEVVPNQKLVFTDAYVGDWQPSEKPFFTTILLFEDAGDGRTRYTAIARHWNADDATAHKQMGFHEGWGICAAQLEEVAQRL</sequence>
<reference evidence="4" key="1">
    <citation type="journal article" date="2019" name="Int. J. Syst. Evol. Microbiol.">
        <title>The Global Catalogue of Microorganisms (GCM) 10K type strain sequencing project: providing services to taxonomists for standard genome sequencing and annotation.</title>
        <authorList>
            <consortium name="The Broad Institute Genomics Platform"/>
            <consortium name="The Broad Institute Genome Sequencing Center for Infectious Disease"/>
            <person name="Wu L."/>
            <person name="Ma J."/>
        </authorList>
    </citation>
    <scope>NUCLEOTIDE SEQUENCE [LARGE SCALE GENOMIC DNA]</scope>
    <source>
        <strain evidence="4">CCM 7427</strain>
    </source>
</reference>
<feature type="domain" description="Activator of Hsp90 ATPase homologue 1/2-like C-terminal" evidence="2">
    <location>
        <begin position="19"/>
        <end position="155"/>
    </location>
</feature>
<evidence type="ECO:0000313" key="4">
    <source>
        <dbReference type="Proteomes" id="UP001597521"/>
    </source>
</evidence>
<dbReference type="InterPro" id="IPR023393">
    <property type="entry name" value="START-like_dom_sf"/>
</dbReference>
<dbReference type="EMBL" id="JBHUNP010000001">
    <property type="protein sequence ID" value="MFD2649279.1"/>
    <property type="molecule type" value="Genomic_DNA"/>
</dbReference>
<dbReference type="RefSeq" id="WP_386834779.1">
    <property type="nucleotide sequence ID" value="NZ_JBHUNP010000001.1"/>
</dbReference>
<gene>
    <name evidence="3" type="ORF">ACFSX5_15945</name>
</gene>
<accession>A0ABW5QPB7</accession>
<protein>
    <submittedName>
        <fullName evidence="3">SRPBCC family protein</fullName>
    </submittedName>
</protein>
<comment type="caution">
    <text evidence="3">The sequence shown here is derived from an EMBL/GenBank/DDBJ whole genome shotgun (WGS) entry which is preliminary data.</text>
</comment>
<dbReference type="Pfam" id="PF08327">
    <property type="entry name" value="AHSA1"/>
    <property type="match status" value="1"/>
</dbReference>
<dbReference type="SUPFAM" id="SSF55961">
    <property type="entry name" value="Bet v1-like"/>
    <property type="match status" value="1"/>
</dbReference>
<evidence type="ECO:0000256" key="1">
    <source>
        <dbReference type="ARBA" id="ARBA00006817"/>
    </source>
</evidence>
<dbReference type="CDD" id="cd08896">
    <property type="entry name" value="SRPBCC_CalC_Aha1-like_3"/>
    <property type="match status" value="1"/>
</dbReference>
<organism evidence="3 4">
    <name type="scientific">Devosia albogilva</name>
    <dbReference type="NCBI Taxonomy" id="429726"/>
    <lineage>
        <taxon>Bacteria</taxon>
        <taxon>Pseudomonadati</taxon>
        <taxon>Pseudomonadota</taxon>
        <taxon>Alphaproteobacteria</taxon>
        <taxon>Hyphomicrobiales</taxon>
        <taxon>Devosiaceae</taxon>
        <taxon>Devosia</taxon>
    </lineage>
</organism>